<dbReference type="InterPro" id="IPR050644">
    <property type="entry name" value="PG_Glycine_Bridge_Synth"/>
</dbReference>
<dbReference type="PANTHER" id="PTHR36174">
    <property type="entry name" value="LIPID II:GLYCINE GLYCYLTRANSFERASE"/>
    <property type="match status" value="1"/>
</dbReference>
<evidence type="ECO:0000256" key="2">
    <source>
        <dbReference type="ARBA" id="ARBA00009943"/>
    </source>
</evidence>
<evidence type="ECO:0000256" key="5">
    <source>
        <dbReference type="ARBA" id="ARBA00022984"/>
    </source>
</evidence>
<dbReference type="SUPFAM" id="SSF55729">
    <property type="entry name" value="Acyl-CoA N-acyltransferases (Nat)"/>
    <property type="match status" value="1"/>
</dbReference>
<dbReference type="EMBL" id="VDGI01000028">
    <property type="protein sequence ID" value="TQR17343.1"/>
    <property type="molecule type" value="Genomic_DNA"/>
</dbReference>
<keyword evidence="3" id="KW-0808">Transferase</keyword>
<dbReference type="Gene3D" id="3.40.630.30">
    <property type="match status" value="1"/>
</dbReference>
<dbReference type="InterPro" id="IPR016181">
    <property type="entry name" value="Acyl_CoA_acyltransferase"/>
</dbReference>
<proteinExistence type="inferred from homology"/>
<gene>
    <name evidence="12" type="ORF">FG384_18150</name>
</gene>
<dbReference type="GO" id="GO:0008360">
    <property type="term" value="P:regulation of cell shape"/>
    <property type="evidence" value="ECO:0007669"/>
    <property type="project" value="UniProtKB-KW"/>
</dbReference>
<keyword evidence="5" id="KW-0573">Peptidoglycan synthesis</keyword>
<organism evidence="12 13">
    <name type="scientific">Psychrobacillus vulpis</name>
    <dbReference type="NCBI Taxonomy" id="2325572"/>
    <lineage>
        <taxon>Bacteria</taxon>
        <taxon>Bacillati</taxon>
        <taxon>Bacillota</taxon>
        <taxon>Bacilli</taxon>
        <taxon>Bacillales</taxon>
        <taxon>Bacillaceae</taxon>
        <taxon>Psychrobacillus</taxon>
    </lineage>
</organism>
<dbReference type="AlphaFoldDB" id="A0A544TIR9"/>
<protein>
    <recommendedName>
        <fullName evidence="9">Lipid II:glycine glycyltransferase</fullName>
        <ecNumber evidence="8">2.3.2.16</ecNumber>
    </recommendedName>
    <alternativeName>
        <fullName evidence="10">Factor essential for expression of methicillin resistance X</fullName>
    </alternativeName>
</protein>
<dbReference type="GO" id="GO:0071555">
    <property type="term" value="P:cell wall organization"/>
    <property type="evidence" value="ECO:0007669"/>
    <property type="project" value="UniProtKB-KW"/>
</dbReference>
<comment type="catalytic activity">
    <reaction evidence="11">
        <text>beta-D-GlcNAc-(1-&gt;4)-Mur2Ac(oyl-L-Ala-D-isoglutaminyl-L-Lys-D-Ala-D-Ala)-di-trans,octa-cis-undecaprenyl diphosphate + glycyl-tRNA(Gly) = beta-D-GlcNAc-(1-&gt;4)-Mur2Ac(oyl-L-Ala-D-isoglutaminyl-L-Lys-(N(6)-Gly)-D-Ala-D-Ala)-di-trans,octa-cis-undecaprenyl diphosphate + tRNA(Gly) + H(+)</text>
        <dbReference type="Rhea" id="RHEA:30435"/>
        <dbReference type="Rhea" id="RHEA-COMP:9664"/>
        <dbReference type="Rhea" id="RHEA-COMP:9683"/>
        <dbReference type="ChEBI" id="CHEBI:15378"/>
        <dbReference type="ChEBI" id="CHEBI:62233"/>
        <dbReference type="ChEBI" id="CHEBI:62234"/>
        <dbReference type="ChEBI" id="CHEBI:78442"/>
        <dbReference type="ChEBI" id="CHEBI:78522"/>
        <dbReference type="EC" id="2.3.2.16"/>
    </reaction>
</comment>
<evidence type="ECO:0000313" key="13">
    <source>
        <dbReference type="Proteomes" id="UP000316626"/>
    </source>
</evidence>
<dbReference type="OrthoDB" id="5622654at2"/>
<accession>A0A544TIR9</accession>
<dbReference type="PANTHER" id="PTHR36174:SF1">
    <property type="entry name" value="LIPID II:GLYCINE GLYCYLTRANSFERASE"/>
    <property type="match status" value="1"/>
</dbReference>
<keyword evidence="6" id="KW-0012">Acyltransferase</keyword>
<sequence>MKEQILNEPLIDIGGFTHSKVPKKNLQQFETVYIDLTKSEEELFQKLHRTNRKQISKASMHDFHILVIDKPTIADIRAFQKFYNHFAKFTNTYSCNSFHINTMSKLKDKNALIITQLLNEENEVLCYRLYISDGDTVFSLYSASHFRLKEKAEEKRVLSIANRYLLWNNILYFKKLNYSIYDMGGVTANENVRSFKLEFGGEITQVYSGYEANSLVGKLVLWLRTIKLRKG</sequence>
<evidence type="ECO:0000256" key="3">
    <source>
        <dbReference type="ARBA" id="ARBA00022679"/>
    </source>
</evidence>
<evidence type="ECO:0000256" key="1">
    <source>
        <dbReference type="ARBA" id="ARBA00004496"/>
    </source>
</evidence>
<evidence type="ECO:0000256" key="7">
    <source>
        <dbReference type="ARBA" id="ARBA00023316"/>
    </source>
</evidence>
<dbReference type="GO" id="GO:0005737">
    <property type="term" value="C:cytoplasm"/>
    <property type="evidence" value="ECO:0007669"/>
    <property type="project" value="UniProtKB-SubCell"/>
</dbReference>
<dbReference type="GO" id="GO:0016755">
    <property type="term" value="F:aminoacyltransferase activity"/>
    <property type="evidence" value="ECO:0007669"/>
    <property type="project" value="InterPro"/>
</dbReference>
<dbReference type="GO" id="GO:0009252">
    <property type="term" value="P:peptidoglycan biosynthetic process"/>
    <property type="evidence" value="ECO:0007669"/>
    <property type="project" value="UniProtKB-KW"/>
</dbReference>
<evidence type="ECO:0000256" key="8">
    <source>
        <dbReference type="ARBA" id="ARBA00039074"/>
    </source>
</evidence>
<evidence type="ECO:0000256" key="11">
    <source>
        <dbReference type="ARBA" id="ARBA00048654"/>
    </source>
</evidence>
<comment type="caution">
    <text evidence="12">The sequence shown here is derived from an EMBL/GenBank/DDBJ whole genome shotgun (WGS) entry which is preliminary data.</text>
</comment>
<evidence type="ECO:0000256" key="9">
    <source>
        <dbReference type="ARBA" id="ARBA00040679"/>
    </source>
</evidence>
<evidence type="ECO:0000256" key="4">
    <source>
        <dbReference type="ARBA" id="ARBA00022960"/>
    </source>
</evidence>
<keyword evidence="7" id="KW-0961">Cell wall biogenesis/degradation</keyword>
<dbReference type="RefSeq" id="WP_142644101.1">
    <property type="nucleotide sequence ID" value="NZ_VDGI01000028.1"/>
</dbReference>
<dbReference type="EC" id="2.3.2.16" evidence="8"/>
<name>A0A544TIR9_9BACI</name>
<keyword evidence="4" id="KW-0133">Cell shape</keyword>
<dbReference type="Proteomes" id="UP000316626">
    <property type="component" value="Unassembled WGS sequence"/>
</dbReference>
<evidence type="ECO:0000256" key="6">
    <source>
        <dbReference type="ARBA" id="ARBA00023315"/>
    </source>
</evidence>
<comment type="subcellular location">
    <subcellularLocation>
        <location evidence="1">Cytoplasm</location>
    </subcellularLocation>
</comment>
<dbReference type="PROSITE" id="PS51191">
    <property type="entry name" value="FEMABX"/>
    <property type="match status" value="1"/>
</dbReference>
<reference evidence="12 13" key="1">
    <citation type="submission" date="2019-06" db="EMBL/GenBank/DDBJ databases">
        <title>Psychrobacillus vulpis sp. nov., a new species isolated from feces of a red fox that inhabits in The Tablas de Daimiel Natural Park, Albacete, Spain.</title>
        <authorList>
            <person name="Rodriguez M."/>
            <person name="Reina J.C."/>
            <person name="Bejar V."/>
            <person name="Llamas I."/>
        </authorList>
    </citation>
    <scope>NUCLEOTIDE SEQUENCE [LARGE SCALE GENOMIC DNA]</scope>
    <source>
        <strain evidence="12 13">Z8</strain>
    </source>
</reference>
<keyword evidence="13" id="KW-1185">Reference proteome</keyword>
<dbReference type="InterPro" id="IPR003447">
    <property type="entry name" value="FEMABX"/>
</dbReference>
<comment type="similarity">
    <text evidence="2">Belongs to the FemABX family.</text>
</comment>
<evidence type="ECO:0000256" key="10">
    <source>
        <dbReference type="ARBA" id="ARBA00042933"/>
    </source>
</evidence>
<evidence type="ECO:0000313" key="12">
    <source>
        <dbReference type="EMBL" id="TQR17343.1"/>
    </source>
</evidence>